<dbReference type="EnsemblMetazoa" id="XM_029491418.1">
    <property type="protein sequence ID" value="XP_029347278.1"/>
    <property type="gene ID" value="LOC100569633"/>
</dbReference>
<evidence type="ECO:0000313" key="3">
    <source>
        <dbReference type="Proteomes" id="UP000007819"/>
    </source>
</evidence>
<dbReference type="OrthoDB" id="6605850at2759"/>
<reference evidence="3" key="1">
    <citation type="submission" date="2010-06" db="EMBL/GenBank/DDBJ databases">
        <authorList>
            <person name="Jiang H."/>
            <person name="Abraham K."/>
            <person name="Ali S."/>
            <person name="Alsbrooks S.L."/>
            <person name="Anim B.N."/>
            <person name="Anosike U.S."/>
            <person name="Attaway T."/>
            <person name="Bandaranaike D.P."/>
            <person name="Battles P.K."/>
            <person name="Bell S.N."/>
            <person name="Bell A.V."/>
            <person name="Beltran B."/>
            <person name="Bickham C."/>
            <person name="Bustamante Y."/>
            <person name="Caleb T."/>
            <person name="Canada A."/>
            <person name="Cardenas V."/>
            <person name="Carter K."/>
            <person name="Chacko J."/>
            <person name="Chandrabose M.N."/>
            <person name="Chavez D."/>
            <person name="Chavez A."/>
            <person name="Chen L."/>
            <person name="Chu H.-S."/>
            <person name="Claassen K.J."/>
            <person name="Cockrell R."/>
            <person name="Collins M."/>
            <person name="Cooper J.A."/>
            <person name="Cree A."/>
            <person name="Curry S.M."/>
            <person name="Da Y."/>
            <person name="Dao M.D."/>
            <person name="Das B."/>
            <person name="Davila M.-L."/>
            <person name="Davy-Carroll L."/>
            <person name="Denson S."/>
            <person name="Dinh H."/>
            <person name="Ebong V.E."/>
            <person name="Edwards J.R."/>
            <person name="Egan A."/>
            <person name="El-Daye J."/>
            <person name="Escobedo L."/>
            <person name="Fernandez S."/>
            <person name="Fernando P.R."/>
            <person name="Flagg N."/>
            <person name="Forbes L.D."/>
            <person name="Fowler R.G."/>
            <person name="Fu Q."/>
            <person name="Gabisi R.A."/>
            <person name="Ganer J."/>
            <person name="Garbino Pronczuk A."/>
            <person name="Garcia R.M."/>
            <person name="Garner T."/>
            <person name="Garrett T.E."/>
            <person name="Gonzalez D.A."/>
            <person name="Hamid H."/>
            <person name="Hawkins E.S."/>
            <person name="Hirani K."/>
            <person name="Hogues M.E."/>
            <person name="Hollins B."/>
            <person name="Hsiao C.-H."/>
            <person name="Jabil R."/>
            <person name="James M.L."/>
            <person name="Jhangiani S.N."/>
            <person name="Johnson B."/>
            <person name="Johnson Q."/>
            <person name="Joshi V."/>
            <person name="Kalu J.B."/>
            <person name="Kam C."/>
            <person name="Kashfia A."/>
            <person name="Keebler J."/>
            <person name="Kisamo H."/>
            <person name="Kovar C.L."/>
            <person name="Lago L.A."/>
            <person name="Lai C.-Y."/>
            <person name="Laidlaw J."/>
            <person name="Lara F."/>
            <person name="Le T.-K."/>
            <person name="Lee S.L."/>
            <person name="Legall F.H."/>
            <person name="Lemon S.J."/>
            <person name="Lewis L.R."/>
            <person name="Li B."/>
            <person name="Liu Y."/>
            <person name="Liu Y.-S."/>
            <person name="Lopez J."/>
            <person name="Lozado R.J."/>
            <person name="Lu J."/>
            <person name="Madu R.C."/>
            <person name="Maheshwari M."/>
            <person name="Maheshwari R."/>
            <person name="Malloy K."/>
            <person name="Martinez E."/>
            <person name="Mathew T."/>
            <person name="Mercado I.C."/>
            <person name="Mercado C."/>
            <person name="Meyer B."/>
            <person name="Montgomery K."/>
            <person name="Morgan M.B."/>
            <person name="Munidasa M."/>
            <person name="Nazareth L.V."/>
            <person name="Nelson J."/>
            <person name="Ng B.M."/>
            <person name="Nguyen N.B."/>
            <person name="Nguyen P.Q."/>
            <person name="Nguyen T."/>
            <person name="Obregon M."/>
            <person name="Okwuonu G.O."/>
            <person name="Onwere C.G."/>
            <person name="Orozco G."/>
            <person name="Parra A."/>
            <person name="Patel S."/>
            <person name="Patil S."/>
            <person name="Perez A."/>
            <person name="Perez Y."/>
            <person name="Pham C."/>
            <person name="Primus E.L."/>
            <person name="Pu L.-L."/>
            <person name="Puazo M."/>
            <person name="Qin X."/>
            <person name="Quiroz J.B."/>
            <person name="Reese J."/>
            <person name="Richards S."/>
            <person name="Rives C.M."/>
            <person name="Robberts R."/>
            <person name="Ruiz S.J."/>
            <person name="Ruiz M.J."/>
            <person name="Santibanez J."/>
            <person name="Schneider B.W."/>
            <person name="Sisson I."/>
            <person name="Smith M."/>
            <person name="Sodergren E."/>
            <person name="Song X.-Z."/>
            <person name="Song B.B."/>
            <person name="Summersgill H."/>
            <person name="Thelus R."/>
            <person name="Thornton R.D."/>
            <person name="Trejos Z.Y."/>
            <person name="Usmani K."/>
            <person name="Vattathil S."/>
            <person name="Villasana D."/>
            <person name="Walker D.L."/>
            <person name="Wang S."/>
            <person name="Wang K."/>
            <person name="White C.S."/>
            <person name="Williams A.C."/>
            <person name="Williamson J."/>
            <person name="Wilson K."/>
            <person name="Woghiren I.O."/>
            <person name="Woodworth J.R."/>
            <person name="Worley K.C."/>
            <person name="Wright R.A."/>
            <person name="Wu W."/>
            <person name="Young L."/>
            <person name="Zhang L."/>
            <person name="Zhang J."/>
            <person name="Zhu Y."/>
            <person name="Muzny D.M."/>
            <person name="Weinstock G."/>
            <person name="Gibbs R.A."/>
        </authorList>
    </citation>
    <scope>NUCLEOTIDE SEQUENCE [LARGE SCALE GENOMIC DNA]</scope>
    <source>
        <strain evidence="3">LSR1</strain>
    </source>
</reference>
<reference evidence="2" key="2">
    <citation type="submission" date="2022-06" db="UniProtKB">
        <authorList>
            <consortium name="EnsemblMetazoa"/>
        </authorList>
    </citation>
    <scope>IDENTIFICATION</scope>
</reference>
<protein>
    <submittedName>
        <fullName evidence="2">Uncharacterized protein</fullName>
    </submittedName>
</protein>
<feature type="chain" id="PRO_5035756810" evidence="1">
    <location>
        <begin position="19"/>
        <end position="316"/>
    </location>
</feature>
<evidence type="ECO:0000256" key="1">
    <source>
        <dbReference type="SAM" id="SignalP"/>
    </source>
</evidence>
<organism evidence="2 3">
    <name type="scientific">Acyrthosiphon pisum</name>
    <name type="common">Pea aphid</name>
    <dbReference type="NCBI Taxonomy" id="7029"/>
    <lineage>
        <taxon>Eukaryota</taxon>
        <taxon>Metazoa</taxon>
        <taxon>Ecdysozoa</taxon>
        <taxon>Arthropoda</taxon>
        <taxon>Hexapoda</taxon>
        <taxon>Insecta</taxon>
        <taxon>Pterygota</taxon>
        <taxon>Neoptera</taxon>
        <taxon>Paraneoptera</taxon>
        <taxon>Hemiptera</taxon>
        <taxon>Sternorrhyncha</taxon>
        <taxon>Aphidomorpha</taxon>
        <taxon>Aphidoidea</taxon>
        <taxon>Aphididae</taxon>
        <taxon>Macrosiphini</taxon>
        <taxon>Acyrthosiphon</taxon>
    </lineage>
</organism>
<name>A0A8R2NSS5_ACYPI</name>
<proteinExistence type="predicted"/>
<feature type="signal peptide" evidence="1">
    <location>
        <begin position="1"/>
        <end position="18"/>
    </location>
</feature>
<dbReference type="Proteomes" id="UP000007819">
    <property type="component" value="Chromosome A3"/>
</dbReference>
<accession>A0A8R2NSS5</accession>
<keyword evidence="3" id="KW-1185">Reference proteome</keyword>
<evidence type="ECO:0000313" key="2">
    <source>
        <dbReference type="EnsemblMetazoa" id="XP_029347278.1"/>
    </source>
</evidence>
<sequence>MKIIIVLILSIFFYPSLTTQDSTVVENQIICNIAGSVWTSTYVFDINQLPERCNIITIGQYAFDRDDGTNTRIMESDKDVIRTLIEANKPVYTRIGFVYKDDWSSIFDPPDADVFQTEIFDPLVNFLNTIKVNGLLINCEFIYNNVDIDDFAQKMSNFVTAIKEKVDKLIVGLIISGWYYESFSDNTLFDFSITNKALDLYIINWSILNDCEEDKDKTGMTPITSTTPNTTTIEQVTCAFCASGQADSSQWCTNPPKLSYDQGAYAKTFYVGIVLQQLDTDDYESKCECGPFPVSNVIIDGWTGCPFNDCPKLDRS</sequence>
<keyword evidence="1" id="KW-0732">Signal</keyword>
<dbReference type="AlphaFoldDB" id="A0A8R2NSS5"/>